<evidence type="ECO:0000256" key="2">
    <source>
        <dbReference type="ARBA" id="ARBA00022723"/>
    </source>
</evidence>
<comment type="subunit">
    <text evidence="11">Homodimer.</text>
</comment>
<comment type="function">
    <text evidence="11">Phosphatase that hydrolyzes non-canonical purine nucleotides such as XTP and ITP to their respective diphosphate derivatives. Probably excludes non-canonical purines from DNA/RNA precursor pool, thus preventing their incorporation into DNA/RNA and avoiding chromosomal lesions.</text>
</comment>
<comment type="similarity">
    <text evidence="10 11">Belongs to the YjjX NTPase family.</text>
</comment>
<accession>A0A4V3DGP4</accession>
<dbReference type="GO" id="GO:0009117">
    <property type="term" value="P:nucleotide metabolic process"/>
    <property type="evidence" value="ECO:0007669"/>
    <property type="project" value="UniProtKB-KW"/>
</dbReference>
<proteinExistence type="inferred from homology"/>
<comment type="cofactor">
    <cofactor evidence="11">
        <name>Mg(2+)</name>
        <dbReference type="ChEBI" id="CHEBI:18420"/>
    </cofactor>
    <cofactor evidence="11">
        <name>Mn(2+)</name>
        <dbReference type="ChEBI" id="CHEBI:29035"/>
    </cofactor>
    <text evidence="11">Binds 1 divalent metal cation per subunit; can use either Mg(2+) or Mn(2+).</text>
</comment>
<dbReference type="Gene3D" id="3.90.950.10">
    <property type="match status" value="1"/>
</dbReference>
<evidence type="ECO:0000256" key="6">
    <source>
        <dbReference type="ARBA" id="ARBA00023080"/>
    </source>
</evidence>
<evidence type="ECO:0000256" key="7">
    <source>
        <dbReference type="ARBA" id="ARBA00023211"/>
    </source>
</evidence>
<dbReference type="GO" id="GO:0006772">
    <property type="term" value="P:thiamine metabolic process"/>
    <property type="evidence" value="ECO:0007669"/>
    <property type="project" value="TreeGrafter"/>
</dbReference>
<dbReference type="InterPro" id="IPR002786">
    <property type="entry name" value="Non_canon_purine_NTPase"/>
</dbReference>
<dbReference type="OrthoDB" id="6334099at2"/>
<evidence type="ECO:0000259" key="12">
    <source>
        <dbReference type="Pfam" id="PF01931"/>
    </source>
</evidence>
<dbReference type="SUPFAM" id="SSF52972">
    <property type="entry name" value="ITPase-like"/>
    <property type="match status" value="1"/>
</dbReference>
<comment type="catalytic activity">
    <reaction evidence="9 11">
        <text>XTP + H2O = XDP + phosphate + H(+)</text>
        <dbReference type="Rhea" id="RHEA:28406"/>
        <dbReference type="ChEBI" id="CHEBI:15377"/>
        <dbReference type="ChEBI" id="CHEBI:15378"/>
        <dbReference type="ChEBI" id="CHEBI:43474"/>
        <dbReference type="ChEBI" id="CHEBI:59884"/>
        <dbReference type="ChEBI" id="CHEBI:61314"/>
        <dbReference type="EC" id="3.6.1.73"/>
    </reaction>
</comment>
<dbReference type="PANTHER" id="PTHR34699:SF2">
    <property type="entry name" value="NON-CANONICAL PURINE NTP PHOSPHATASE_PRRC1 DOMAIN-CONTAINING PROTEIN"/>
    <property type="match status" value="1"/>
</dbReference>
<dbReference type="NCBIfam" id="NF003459">
    <property type="entry name" value="PRK05074.1"/>
    <property type="match status" value="1"/>
</dbReference>
<keyword evidence="5 11" id="KW-0460">Magnesium</keyword>
<evidence type="ECO:0000256" key="9">
    <source>
        <dbReference type="ARBA" id="ARBA00048781"/>
    </source>
</evidence>
<keyword evidence="2 11" id="KW-0479">Metal-binding</keyword>
<feature type="domain" description="Non-canonical purine NTP phosphatase/PRRC1" evidence="12">
    <location>
        <begin position="11"/>
        <end position="177"/>
    </location>
</feature>
<evidence type="ECO:0000256" key="11">
    <source>
        <dbReference type="HAMAP-Rule" id="MF_00648"/>
    </source>
</evidence>
<comment type="catalytic activity">
    <reaction evidence="8 11">
        <text>ITP + H2O = IDP + phosphate + H(+)</text>
        <dbReference type="Rhea" id="RHEA:28330"/>
        <dbReference type="ChEBI" id="CHEBI:15377"/>
        <dbReference type="ChEBI" id="CHEBI:15378"/>
        <dbReference type="ChEBI" id="CHEBI:43474"/>
        <dbReference type="ChEBI" id="CHEBI:58280"/>
        <dbReference type="ChEBI" id="CHEBI:61402"/>
        <dbReference type="EC" id="3.6.1.73"/>
    </reaction>
</comment>
<keyword evidence="14" id="KW-1185">Reference proteome</keyword>
<keyword evidence="7 11" id="KW-0464">Manganese</keyword>
<evidence type="ECO:0000313" key="14">
    <source>
        <dbReference type="Proteomes" id="UP000295729"/>
    </source>
</evidence>
<dbReference type="InterPro" id="IPR050299">
    <property type="entry name" value="YjjX_NTPase"/>
</dbReference>
<comment type="caution">
    <text evidence="11">Lacks conserved residue(s) required for the propagation of feature annotation.</text>
</comment>
<organism evidence="13 14">
    <name type="scientific">Marinomonas communis</name>
    <dbReference type="NCBI Taxonomy" id="28254"/>
    <lineage>
        <taxon>Bacteria</taxon>
        <taxon>Pseudomonadati</taxon>
        <taxon>Pseudomonadota</taxon>
        <taxon>Gammaproteobacteria</taxon>
        <taxon>Oceanospirillales</taxon>
        <taxon>Oceanospirillaceae</taxon>
        <taxon>Marinomonas</taxon>
    </lineage>
</organism>
<comment type="caution">
    <text evidence="13">The sequence shown here is derived from an EMBL/GenBank/DDBJ whole genome shotgun (WGS) entry which is preliminary data.</text>
</comment>
<keyword evidence="3 11" id="KW-0547">Nucleotide-binding</keyword>
<keyword evidence="6 11" id="KW-0546">Nucleotide metabolism</keyword>
<keyword evidence="4 11" id="KW-0378">Hydrolase</keyword>
<reference evidence="13 14" key="1">
    <citation type="submission" date="2019-03" db="EMBL/GenBank/DDBJ databases">
        <title>Genomic Encyclopedia of Type Strains, Phase IV (KMG-IV): sequencing the most valuable type-strain genomes for metagenomic binning, comparative biology and taxonomic classification.</title>
        <authorList>
            <person name="Goeker M."/>
        </authorList>
    </citation>
    <scope>NUCLEOTIDE SEQUENCE [LARGE SCALE GENOMIC DNA]</scope>
    <source>
        <strain evidence="13 14">DSM 5604</strain>
    </source>
</reference>
<protein>
    <recommendedName>
        <fullName evidence="11">Inosine/xanthosine triphosphatase</fullName>
        <shortName evidence="11">ITPase/XTPase</shortName>
        <ecNumber evidence="11">3.6.1.73</ecNumber>
    </recommendedName>
    <alternativeName>
        <fullName evidence="11">Non-canonical purine NTP phosphatase</fullName>
    </alternativeName>
    <alternativeName>
        <fullName evidence="11">Non-standard purine NTP phosphatase</fullName>
    </alternativeName>
    <alternativeName>
        <fullName evidence="11">Nucleoside-triphosphate phosphatase</fullName>
        <shortName evidence="11">NTPase</shortName>
    </alternativeName>
</protein>
<evidence type="ECO:0000256" key="3">
    <source>
        <dbReference type="ARBA" id="ARBA00022741"/>
    </source>
</evidence>
<dbReference type="AlphaFoldDB" id="A0A4V3DGP4"/>
<name>A0A4V3DGP4_9GAMM</name>
<gene>
    <name evidence="13" type="ORF">C8D85_0425</name>
</gene>
<evidence type="ECO:0000256" key="1">
    <source>
        <dbReference type="ARBA" id="ARBA00001936"/>
    </source>
</evidence>
<dbReference type="InterPro" id="IPR029001">
    <property type="entry name" value="ITPase-like_fam"/>
</dbReference>
<dbReference type="GO" id="GO:0103023">
    <property type="term" value="F:ITPase activity"/>
    <property type="evidence" value="ECO:0007669"/>
    <property type="project" value="UniProtKB-EC"/>
</dbReference>
<dbReference type="PANTHER" id="PTHR34699">
    <property type="match status" value="1"/>
</dbReference>
<dbReference type="GO" id="GO:0046872">
    <property type="term" value="F:metal ion binding"/>
    <property type="evidence" value="ECO:0007669"/>
    <property type="project" value="UniProtKB-KW"/>
</dbReference>
<evidence type="ECO:0000256" key="4">
    <source>
        <dbReference type="ARBA" id="ARBA00022801"/>
    </source>
</evidence>
<dbReference type="Pfam" id="PF01931">
    <property type="entry name" value="NTPase_I-T"/>
    <property type="match status" value="1"/>
</dbReference>
<evidence type="ECO:0000256" key="10">
    <source>
        <dbReference type="ARBA" id="ARBA00060855"/>
    </source>
</evidence>
<dbReference type="InterPro" id="IPR026533">
    <property type="entry name" value="NTPase/PRRC1"/>
</dbReference>
<dbReference type="HAMAP" id="MF_00648">
    <property type="entry name" value="Non_canon_purine_NTPase_YjjX"/>
    <property type="match status" value="1"/>
</dbReference>
<dbReference type="GO" id="GO:0000166">
    <property type="term" value="F:nucleotide binding"/>
    <property type="evidence" value="ECO:0007669"/>
    <property type="project" value="UniProtKB-KW"/>
</dbReference>
<feature type="binding site" evidence="11">
    <location>
        <begin position="12"/>
        <end position="17"/>
    </location>
    <ligand>
        <name>substrate</name>
    </ligand>
</feature>
<dbReference type="FunFam" id="3.90.950.10:FF:000002">
    <property type="entry name" value="Inosine/xanthosine triphosphatase"/>
    <property type="match status" value="1"/>
</dbReference>
<evidence type="ECO:0000313" key="13">
    <source>
        <dbReference type="EMBL" id="TDR15071.1"/>
    </source>
</evidence>
<dbReference type="EC" id="3.6.1.73" evidence="11"/>
<comment type="cofactor">
    <cofactor evidence="1">
        <name>Mn(2+)</name>
        <dbReference type="ChEBI" id="CHEBI:29035"/>
    </cofactor>
</comment>
<dbReference type="EMBL" id="SNZA01000001">
    <property type="protein sequence ID" value="TDR15071.1"/>
    <property type="molecule type" value="Genomic_DNA"/>
</dbReference>
<evidence type="ECO:0000256" key="8">
    <source>
        <dbReference type="ARBA" id="ARBA00048174"/>
    </source>
</evidence>
<sequence>MSSVVIRVLVGSTNPVKKGAAMKAFAKAFPDHAIHCEDLNAPSGVADQPMNEQDTKLGAQNRATYCAHFDSQQKYDYYVAMEGGVDYFDEGPATYAYITVRNQEGRMITGRTANLPLPQFVYQRLEQGEELAHVMDDIFNQHNIRQKGGAIGVLTNHIETRESVYMQGLVLALAPFLHSEMFYESSV</sequence>
<dbReference type="RefSeq" id="WP_133559706.1">
    <property type="nucleotide sequence ID" value="NZ_SNZA01000001.1"/>
</dbReference>
<evidence type="ECO:0000256" key="5">
    <source>
        <dbReference type="ARBA" id="ARBA00022842"/>
    </source>
</evidence>
<dbReference type="Proteomes" id="UP000295729">
    <property type="component" value="Unassembled WGS sequence"/>
</dbReference>